<evidence type="ECO:0000313" key="2">
    <source>
        <dbReference type="EMBL" id="KAF8389521.1"/>
    </source>
</evidence>
<reference evidence="2 3" key="1">
    <citation type="submission" date="2020-04" db="EMBL/GenBank/DDBJ databases">
        <title>Plant Genome Project.</title>
        <authorList>
            <person name="Zhang R.-G."/>
        </authorList>
    </citation>
    <scope>NUCLEOTIDE SEQUENCE [LARGE SCALE GENOMIC DNA]</scope>
    <source>
        <strain evidence="2">YNK0</strain>
        <tissue evidence="2">Leaf</tissue>
    </source>
</reference>
<evidence type="ECO:0000256" key="1">
    <source>
        <dbReference type="SAM" id="MobiDB-lite"/>
    </source>
</evidence>
<dbReference type="EMBL" id="JABCRI010000019">
    <property type="protein sequence ID" value="KAF8389521.1"/>
    <property type="molecule type" value="Genomic_DNA"/>
</dbReference>
<evidence type="ECO:0000313" key="3">
    <source>
        <dbReference type="Proteomes" id="UP000655225"/>
    </source>
</evidence>
<dbReference type="PANTHER" id="PTHR33710:SF77">
    <property type="entry name" value="DNASE I-LIKE SUPERFAMILY PROTEIN"/>
    <property type="match status" value="1"/>
</dbReference>
<evidence type="ECO:0008006" key="4">
    <source>
        <dbReference type="Google" id="ProtNLM"/>
    </source>
</evidence>
<dbReference type="OrthoDB" id="250836at2759"/>
<sequence>MPPRIHLVENQITSPVNKPDHAPSASCCHSLIEQASTLLSVESARISFSMDGPTTSAFHMATKGKSEINYNYSHSTMETATSSFRPNPISPKSPFTGDFNNVLDVGEKLGGQIREAFQIKPFAEMVLKAMLMDLGFQGPQFTWNNKREGGDFIQCRLDRGFANTEWRTLFQDVHVLHLDDVGSDHNPILINLEKQPPKNRRFRFEAMWTLHEGSLSDIHASLSKDHNKDLIRPFLAEEVEIACFQMGPTKAPGPDGMPALFYQHNWETVGPHLCNAVLSFLNEGSIFAPMNATFISLIPKIGKPERVYQFRPINLYNVCYKIAAKVLANRLKVVLHSLINHAQSAFILGVEDDLVESLMDVHSGSSVSKLFEGYSQEIESQAVLKLPFRTQGAPDQLIWHYHKTGIFTVKSAYHVVNLSSQAHSDSPGSSEPIVSQVVATYVDACCQYGERCKFLHVTQQQPKPNVFGFGTQTGLQYTNQQQQGSNGFGFGVQNSSQPKGASGFGPKQQNQSKPFENKWTRFSPIASAANSTSRQPDSQPQVANHKCTDPESCKRQIIEDFEHERPLWKLTCYGHCKNRPCDIVGDISYEELRAAAYDDAKLGLSLHSIVEKERNLLNSKLIEFESLLRNPYVIPSDSTPAGSSPFPGINPTASLVTPQNSVPPSVSSFSQLGASITPGFNNRQDTFLKLSFCYLGSSPSAPTTNSFGQSSFSQISSGLGMNNLTFGNGGSFGNQQPMQPFVRASTSSIPNFSNSVMSAGSNPYSISSAGSTQFPSSRSNQSPIPFNGPDLDANIVGQSTLDGHSVDNKKMTVAAGDASIWLKDEWNPGEVKGLWSATSKLNALVDYGLLALGFQRSCGCRHPAYIFQKKHPQMDLFDSVTAG</sequence>
<dbReference type="PANTHER" id="PTHR33710">
    <property type="entry name" value="BNAC02G09200D PROTEIN"/>
    <property type="match status" value="1"/>
</dbReference>
<name>A0A835D498_TETSI</name>
<organism evidence="2 3">
    <name type="scientific">Tetracentron sinense</name>
    <name type="common">Spur-leaf</name>
    <dbReference type="NCBI Taxonomy" id="13715"/>
    <lineage>
        <taxon>Eukaryota</taxon>
        <taxon>Viridiplantae</taxon>
        <taxon>Streptophyta</taxon>
        <taxon>Embryophyta</taxon>
        <taxon>Tracheophyta</taxon>
        <taxon>Spermatophyta</taxon>
        <taxon>Magnoliopsida</taxon>
        <taxon>Trochodendrales</taxon>
        <taxon>Trochodendraceae</taxon>
        <taxon>Tetracentron</taxon>
    </lineage>
</organism>
<gene>
    <name evidence="2" type="ORF">HHK36_026216</name>
</gene>
<feature type="region of interest" description="Disordered" evidence="1">
    <location>
        <begin position="486"/>
        <end position="514"/>
    </location>
</feature>
<dbReference type="InterPro" id="IPR036691">
    <property type="entry name" value="Endo/exonu/phosph_ase_sf"/>
</dbReference>
<feature type="compositionally biased region" description="Low complexity" evidence="1">
    <location>
        <begin position="486"/>
        <end position="496"/>
    </location>
</feature>
<dbReference type="Gene3D" id="3.60.10.10">
    <property type="entry name" value="Endonuclease/exonuclease/phosphatase"/>
    <property type="match status" value="1"/>
</dbReference>
<proteinExistence type="predicted"/>
<accession>A0A835D498</accession>
<dbReference type="Proteomes" id="UP000655225">
    <property type="component" value="Unassembled WGS sequence"/>
</dbReference>
<keyword evidence="3" id="KW-1185">Reference proteome</keyword>
<comment type="caution">
    <text evidence="2">The sequence shown here is derived from an EMBL/GenBank/DDBJ whole genome shotgun (WGS) entry which is preliminary data.</text>
</comment>
<feature type="region of interest" description="Disordered" evidence="1">
    <location>
        <begin position="528"/>
        <end position="549"/>
    </location>
</feature>
<dbReference type="AlphaFoldDB" id="A0A835D498"/>
<protein>
    <recommendedName>
        <fullName evidence="4">C3H1-type domain-containing protein</fullName>
    </recommendedName>
</protein>
<dbReference type="SUPFAM" id="SSF56219">
    <property type="entry name" value="DNase I-like"/>
    <property type="match status" value="1"/>
</dbReference>
<feature type="compositionally biased region" description="Polar residues" evidence="1">
    <location>
        <begin position="528"/>
        <end position="542"/>
    </location>
</feature>